<feature type="transmembrane region" description="Helical" evidence="1">
    <location>
        <begin position="34"/>
        <end position="58"/>
    </location>
</feature>
<dbReference type="RefSeq" id="WP_262066743.1">
    <property type="nucleotide sequence ID" value="NZ_JAMXOD010000016.1"/>
</dbReference>
<feature type="transmembrane region" description="Helical" evidence="1">
    <location>
        <begin position="9"/>
        <end position="28"/>
    </location>
</feature>
<protein>
    <submittedName>
        <fullName evidence="2">Uncharacterized protein</fullName>
    </submittedName>
</protein>
<reference evidence="2 3" key="1">
    <citation type="journal article" date="2022" name="Genome Biol. Evol.">
        <title>Host diet, physiology and behaviors set the stage for Lachnospiraceae cladogenesis.</title>
        <authorList>
            <person name="Vera-Ponce De Leon A."/>
            <person name="Schneider M."/>
            <person name="Jahnes B.C."/>
            <person name="Sadowski V."/>
            <person name="Camuy-Velez L.A."/>
            <person name="Duan J."/>
            <person name="Sabree Z.L."/>
        </authorList>
    </citation>
    <scope>NUCLEOTIDE SEQUENCE [LARGE SCALE GENOMIC DNA]</scope>
    <source>
        <strain evidence="2 3">PAL113</strain>
    </source>
</reference>
<proteinExistence type="predicted"/>
<dbReference type="EMBL" id="JAMZFW010000016">
    <property type="protein sequence ID" value="MCP1102955.1"/>
    <property type="molecule type" value="Genomic_DNA"/>
</dbReference>
<keyword evidence="1" id="KW-1133">Transmembrane helix</keyword>
<evidence type="ECO:0000313" key="2">
    <source>
        <dbReference type="EMBL" id="MCP1102955.1"/>
    </source>
</evidence>
<sequence>MSNTFYKMLGLFCLILSIFFLLGALFLGPAVVPAFVPILCWVVGLLLLMAGIFFYQIFKK</sequence>
<name>A0ABT1EAU5_9FIRM</name>
<gene>
    <name evidence="2" type="ORF">NK125_11050</name>
</gene>
<evidence type="ECO:0000256" key="1">
    <source>
        <dbReference type="SAM" id="Phobius"/>
    </source>
</evidence>
<organism evidence="2 3">
    <name type="scientific">Aequitasia blattaphilus</name>
    <dbReference type="NCBI Taxonomy" id="2949332"/>
    <lineage>
        <taxon>Bacteria</taxon>
        <taxon>Bacillati</taxon>
        <taxon>Bacillota</taxon>
        <taxon>Clostridia</taxon>
        <taxon>Lachnospirales</taxon>
        <taxon>Lachnospiraceae</taxon>
        <taxon>Aequitasia</taxon>
    </lineage>
</organism>
<dbReference type="Proteomes" id="UP001523566">
    <property type="component" value="Unassembled WGS sequence"/>
</dbReference>
<keyword evidence="1" id="KW-0472">Membrane</keyword>
<evidence type="ECO:0000313" key="3">
    <source>
        <dbReference type="Proteomes" id="UP001523566"/>
    </source>
</evidence>
<comment type="caution">
    <text evidence="2">The sequence shown here is derived from an EMBL/GenBank/DDBJ whole genome shotgun (WGS) entry which is preliminary data.</text>
</comment>
<keyword evidence="1" id="KW-0812">Transmembrane</keyword>
<accession>A0ABT1EAU5</accession>
<keyword evidence="3" id="KW-1185">Reference proteome</keyword>